<dbReference type="EMBL" id="JQGA01001244">
    <property type="protein sequence ID" value="KGO67971.1"/>
    <property type="molecule type" value="Genomic_DNA"/>
</dbReference>
<evidence type="ECO:0000313" key="2">
    <source>
        <dbReference type="Proteomes" id="UP000030104"/>
    </source>
</evidence>
<evidence type="ECO:0000313" key="1">
    <source>
        <dbReference type="EMBL" id="KGO67971.1"/>
    </source>
</evidence>
<dbReference type="HOGENOM" id="CLU_3051063_0_0_1"/>
<dbReference type="OrthoDB" id="10337883at2759"/>
<dbReference type="Proteomes" id="UP000030104">
    <property type="component" value="Unassembled WGS sequence"/>
</dbReference>
<keyword evidence="2" id="KW-1185">Reference proteome</keyword>
<gene>
    <name evidence="1" type="ORF">PITC_028730</name>
</gene>
<sequence length="54" mass="5853">MLIFWFGVNLENETPCVLRREPPANKSGMSSGVGAIPLRVLVYISILSIASTCT</sequence>
<proteinExistence type="predicted"/>
<organism evidence="1 2">
    <name type="scientific">Penicillium italicum</name>
    <name type="common">Blue mold</name>
    <dbReference type="NCBI Taxonomy" id="40296"/>
    <lineage>
        <taxon>Eukaryota</taxon>
        <taxon>Fungi</taxon>
        <taxon>Dikarya</taxon>
        <taxon>Ascomycota</taxon>
        <taxon>Pezizomycotina</taxon>
        <taxon>Eurotiomycetes</taxon>
        <taxon>Eurotiomycetidae</taxon>
        <taxon>Eurotiales</taxon>
        <taxon>Aspergillaceae</taxon>
        <taxon>Penicillium</taxon>
    </lineage>
</organism>
<name>A0A0A2KM56_PENIT</name>
<dbReference type="AlphaFoldDB" id="A0A0A2KM56"/>
<accession>A0A0A2KM56</accession>
<protein>
    <submittedName>
        <fullName evidence="1">Uncharacterized protein</fullName>
    </submittedName>
</protein>
<reference evidence="1 2" key="1">
    <citation type="journal article" date="2015" name="Mol. Plant Microbe Interact.">
        <title>Genome, transcriptome, and functional analyses of Penicillium expansum provide new insights into secondary metabolism and pathogenicity.</title>
        <authorList>
            <person name="Ballester A.R."/>
            <person name="Marcet-Houben M."/>
            <person name="Levin E."/>
            <person name="Sela N."/>
            <person name="Selma-Lazaro C."/>
            <person name="Carmona L."/>
            <person name="Wisniewski M."/>
            <person name="Droby S."/>
            <person name="Gonzalez-Candelas L."/>
            <person name="Gabaldon T."/>
        </authorList>
    </citation>
    <scope>NUCLEOTIDE SEQUENCE [LARGE SCALE GENOMIC DNA]</scope>
    <source>
        <strain evidence="1 2">PHI-1</strain>
    </source>
</reference>
<comment type="caution">
    <text evidence="1">The sequence shown here is derived from an EMBL/GenBank/DDBJ whole genome shotgun (WGS) entry which is preliminary data.</text>
</comment>